<comment type="caution">
    <text evidence="3">The sequence shown here is derived from an EMBL/GenBank/DDBJ whole genome shotgun (WGS) entry which is preliminary data.</text>
</comment>
<reference evidence="3 4" key="1">
    <citation type="submission" date="2021-01" db="EMBL/GenBank/DDBJ databases">
        <title>Whole genome shotgun sequence of Actinoplanes humidus NBRC 14915.</title>
        <authorList>
            <person name="Komaki H."/>
            <person name="Tamura T."/>
        </authorList>
    </citation>
    <scope>NUCLEOTIDE SEQUENCE [LARGE SCALE GENOMIC DNA]</scope>
    <source>
        <strain evidence="3 4">NBRC 14915</strain>
    </source>
</reference>
<feature type="signal peptide" evidence="2">
    <location>
        <begin position="1"/>
        <end position="23"/>
    </location>
</feature>
<feature type="compositionally biased region" description="Polar residues" evidence="1">
    <location>
        <begin position="53"/>
        <end position="68"/>
    </location>
</feature>
<accession>A0ABQ3ZMD4</accession>
<keyword evidence="2" id="KW-0732">Signal</keyword>
<proteinExistence type="predicted"/>
<dbReference type="EMBL" id="BOMN01000032">
    <property type="protein sequence ID" value="GIE19744.1"/>
    <property type="molecule type" value="Genomic_DNA"/>
</dbReference>
<evidence type="ECO:0000313" key="3">
    <source>
        <dbReference type="EMBL" id="GIE19744.1"/>
    </source>
</evidence>
<dbReference type="PROSITE" id="PS51257">
    <property type="entry name" value="PROKAR_LIPOPROTEIN"/>
    <property type="match status" value="1"/>
</dbReference>
<dbReference type="RefSeq" id="WP_203836954.1">
    <property type="nucleotide sequence ID" value="NZ_BAAATV010000006.1"/>
</dbReference>
<evidence type="ECO:0000256" key="1">
    <source>
        <dbReference type="SAM" id="MobiDB-lite"/>
    </source>
</evidence>
<evidence type="ECO:0000313" key="4">
    <source>
        <dbReference type="Proteomes" id="UP000603200"/>
    </source>
</evidence>
<protein>
    <recommendedName>
        <fullName evidence="5">Fibronectin type-III domain-containing protein</fullName>
    </recommendedName>
</protein>
<feature type="region of interest" description="Disordered" evidence="1">
    <location>
        <begin position="29"/>
        <end position="70"/>
    </location>
</feature>
<gene>
    <name evidence="3" type="ORF">Ahu01nite_028460</name>
</gene>
<feature type="chain" id="PRO_5046182287" description="Fibronectin type-III domain-containing protein" evidence="2">
    <location>
        <begin position="24"/>
        <end position="191"/>
    </location>
</feature>
<organism evidence="3 4">
    <name type="scientific">Winogradskya humida</name>
    <dbReference type="NCBI Taxonomy" id="113566"/>
    <lineage>
        <taxon>Bacteria</taxon>
        <taxon>Bacillati</taxon>
        <taxon>Actinomycetota</taxon>
        <taxon>Actinomycetes</taxon>
        <taxon>Micromonosporales</taxon>
        <taxon>Micromonosporaceae</taxon>
        <taxon>Winogradskya</taxon>
    </lineage>
</organism>
<evidence type="ECO:0000256" key="2">
    <source>
        <dbReference type="SAM" id="SignalP"/>
    </source>
</evidence>
<feature type="compositionally biased region" description="Polar residues" evidence="1">
    <location>
        <begin position="29"/>
        <end position="41"/>
    </location>
</feature>
<sequence length="191" mass="20054">MRLFPKLLLPLLTVPLAVSGCSALGLGSKTSPGTSGASATPNPGDPWFVIATGSATPSPQPTRPTGSRSPVLPPVTFLPADPACSVSWTVDPVLIPMKVTPGTGKLTVTWPRQYDSDYRITAVKQPLISGAQPAYTWQYVPTPPGCLATATITGLKKGVPYIVWLDAPNTGYEPDGTRHPYSGRSGVVYPL</sequence>
<evidence type="ECO:0008006" key="5">
    <source>
        <dbReference type="Google" id="ProtNLM"/>
    </source>
</evidence>
<name>A0ABQ3ZMD4_9ACTN</name>
<dbReference type="Proteomes" id="UP000603200">
    <property type="component" value="Unassembled WGS sequence"/>
</dbReference>
<keyword evidence="4" id="KW-1185">Reference proteome</keyword>